<accession>A0A1E8B5X2</accession>
<comment type="caution">
    <text evidence="1">The sequence shown here is derived from an EMBL/GenBank/DDBJ whole genome shotgun (WGS) entry which is preliminary data.</text>
</comment>
<organism evidence="1 2">
    <name type="scientific">Bacillus mycoides</name>
    <dbReference type="NCBI Taxonomy" id="1405"/>
    <lineage>
        <taxon>Bacteria</taxon>
        <taxon>Bacillati</taxon>
        <taxon>Bacillota</taxon>
        <taxon>Bacilli</taxon>
        <taxon>Bacillales</taxon>
        <taxon>Bacillaceae</taxon>
        <taxon>Bacillus</taxon>
        <taxon>Bacillus cereus group</taxon>
    </lineage>
</organism>
<gene>
    <name evidence="1" type="ORF">BWGOE8_31060</name>
</gene>
<dbReference type="Proteomes" id="UP000175706">
    <property type="component" value="Unassembled WGS sequence"/>
</dbReference>
<dbReference type="EMBL" id="LXLT01000040">
    <property type="protein sequence ID" value="OFD77746.1"/>
    <property type="molecule type" value="Genomic_DNA"/>
</dbReference>
<sequence length="73" mass="8704">MEDKTKMTAEQIIELFKGMGNGEKIKFLEYLYNNHFHSRPIEDMNLATKNYIEDNIERDLTEEETFKVYIPAN</sequence>
<dbReference type="AlphaFoldDB" id="A0A1E8B5X2"/>
<proteinExistence type="predicted"/>
<reference evidence="1 2" key="1">
    <citation type="submission" date="2016-05" db="EMBL/GenBank/DDBJ databases">
        <title>Bacillus thuringiensis and Bacillus weihenstephanensis as novel biocontrol agents of wilt causing Verticillium species.</title>
        <authorList>
            <person name="Hollensteiner J."/>
            <person name="Wemheuer F."/>
            <person name="Harting R."/>
            <person name="Kolarzyk A."/>
            <person name="Diaz-Valerio S."/>
            <person name="Poehlein A."/>
            <person name="Brzuszkiewicz E."/>
            <person name="Nesemann K."/>
            <person name="Braus-Stromeyer S."/>
            <person name="Braus G."/>
            <person name="Daniel R."/>
            <person name="Liesegang H."/>
        </authorList>
    </citation>
    <scope>NUCLEOTIDE SEQUENCE [LARGE SCALE GENOMIC DNA]</scope>
    <source>
        <strain evidence="1 2">GOE8</strain>
    </source>
</reference>
<protein>
    <submittedName>
        <fullName evidence="1">Uncharacterized protein</fullName>
    </submittedName>
</protein>
<name>A0A1E8B5X2_BACMY</name>
<evidence type="ECO:0000313" key="2">
    <source>
        <dbReference type="Proteomes" id="UP000175706"/>
    </source>
</evidence>
<evidence type="ECO:0000313" key="1">
    <source>
        <dbReference type="EMBL" id="OFD77746.1"/>
    </source>
</evidence>
<dbReference type="RefSeq" id="WP_070143899.1">
    <property type="nucleotide sequence ID" value="NZ_LXLT01000040.1"/>
</dbReference>